<dbReference type="GO" id="GO:0016020">
    <property type="term" value="C:membrane"/>
    <property type="evidence" value="ECO:0007669"/>
    <property type="project" value="UniProtKB-SubCell"/>
</dbReference>
<evidence type="ECO:0000259" key="5">
    <source>
        <dbReference type="Pfam" id="PF00924"/>
    </source>
</evidence>
<dbReference type="InterPro" id="IPR023408">
    <property type="entry name" value="MscS_beta-dom_sf"/>
</dbReference>
<keyword evidence="3" id="KW-1133">Transmembrane helix</keyword>
<gene>
    <name evidence="6" type="ORF">H8718_17645</name>
</gene>
<proteinExistence type="predicted"/>
<dbReference type="RefSeq" id="WP_249334178.1">
    <property type="nucleotide sequence ID" value="NZ_JACRSY010000046.1"/>
</dbReference>
<dbReference type="AlphaFoldDB" id="A0A926EJC3"/>
<protein>
    <submittedName>
        <fullName evidence="6">Mechanosensitive ion channel</fullName>
    </submittedName>
</protein>
<dbReference type="Pfam" id="PF00924">
    <property type="entry name" value="MS_channel_2nd"/>
    <property type="match status" value="1"/>
</dbReference>
<dbReference type="EMBL" id="JACRSY010000046">
    <property type="protein sequence ID" value="MBC8581323.1"/>
    <property type="molecule type" value="Genomic_DNA"/>
</dbReference>
<dbReference type="SUPFAM" id="SSF50182">
    <property type="entry name" value="Sm-like ribonucleoproteins"/>
    <property type="match status" value="1"/>
</dbReference>
<sequence length="63" mass="7409">MMKDILINIVGDLYILWAEPFKMGDRIEVNGNIGDVIDAGWLQFKMIEVSNRISQEQRLFFYL</sequence>
<evidence type="ECO:0000256" key="2">
    <source>
        <dbReference type="ARBA" id="ARBA00022692"/>
    </source>
</evidence>
<reference evidence="6" key="1">
    <citation type="submission" date="2020-08" db="EMBL/GenBank/DDBJ databases">
        <title>Genome public.</title>
        <authorList>
            <person name="Liu C."/>
            <person name="Sun Q."/>
        </authorList>
    </citation>
    <scope>NUCLEOTIDE SEQUENCE</scope>
    <source>
        <strain evidence="6">NSJ-12</strain>
    </source>
</reference>
<evidence type="ECO:0000256" key="3">
    <source>
        <dbReference type="ARBA" id="ARBA00022989"/>
    </source>
</evidence>
<keyword evidence="4" id="KW-0472">Membrane</keyword>
<dbReference type="InterPro" id="IPR006685">
    <property type="entry name" value="MscS_channel_2nd"/>
</dbReference>
<comment type="subcellular location">
    <subcellularLocation>
        <location evidence="1">Membrane</location>
    </subcellularLocation>
</comment>
<accession>A0A926EJC3</accession>
<organism evidence="6 7">
    <name type="scientific">Zhenhengia yiwuensis</name>
    <dbReference type="NCBI Taxonomy" id="2763666"/>
    <lineage>
        <taxon>Bacteria</taxon>
        <taxon>Bacillati</taxon>
        <taxon>Bacillota</taxon>
        <taxon>Clostridia</taxon>
        <taxon>Lachnospirales</taxon>
        <taxon>Lachnospiraceae</taxon>
        <taxon>Zhenhengia</taxon>
    </lineage>
</organism>
<evidence type="ECO:0000256" key="4">
    <source>
        <dbReference type="ARBA" id="ARBA00023136"/>
    </source>
</evidence>
<evidence type="ECO:0000313" key="7">
    <source>
        <dbReference type="Proteomes" id="UP000655830"/>
    </source>
</evidence>
<comment type="caution">
    <text evidence="6">The sequence shown here is derived from an EMBL/GenBank/DDBJ whole genome shotgun (WGS) entry which is preliminary data.</text>
</comment>
<evidence type="ECO:0000256" key="1">
    <source>
        <dbReference type="ARBA" id="ARBA00004370"/>
    </source>
</evidence>
<keyword evidence="7" id="KW-1185">Reference proteome</keyword>
<keyword evidence="2" id="KW-0812">Transmembrane</keyword>
<dbReference type="Gene3D" id="2.30.30.60">
    <property type="match status" value="1"/>
</dbReference>
<dbReference type="Proteomes" id="UP000655830">
    <property type="component" value="Unassembled WGS sequence"/>
</dbReference>
<dbReference type="GO" id="GO:0055085">
    <property type="term" value="P:transmembrane transport"/>
    <property type="evidence" value="ECO:0007669"/>
    <property type="project" value="InterPro"/>
</dbReference>
<dbReference type="InterPro" id="IPR010920">
    <property type="entry name" value="LSM_dom_sf"/>
</dbReference>
<feature type="domain" description="Mechanosensitive ion channel MscS" evidence="5">
    <location>
        <begin position="4"/>
        <end position="53"/>
    </location>
</feature>
<name>A0A926EJC3_9FIRM</name>
<evidence type="ECO:0000313" key="6">
    <source>
        <dbReference type="EMBL" id="MBC8581323.1"/>
    </source>
</evidence>